<evidence type="ECO:0000256" key="13">
    <source>
        <dbReference type="SAM" id="Phobius"/>
    </source>
</evidence>
<keyword evidence="3" id="KW-0444">Lipid biosynthesis</keyword>
<feature type="domain" description="PLD phosphodiesterase" evidence="14">
    <location>
        <begin position="206"/>
        <end position="233"/>
    </location>
</feature>
<keyword evidence="8" id="KW-0443">Lipid metabolism</keyword>
<evidence type="ECO:0000256" key="7">
    <source>
        <dbReference type="ARBA" id="ARBA00022989"/>
    </source>
</evidence>
<accession>A0A410JY06</accession>
<feature type="transmembrane region" description="Helical" evidence="13">
    <location>
        <begin position="7"/>
        <end position="25"/>
    </location>
</feature>
<evidence type="ECO:0000256" key="4">
    <source>
        <dbReference type="ARBA" id="ARBA00022679"/>
    </source>
</evidence>
<keyword evidence="6" id="KW-0677">Repeat</keyword>
<dbReference type="EMBL" id="CP035108">
    <property type="protein sequence ID" value="QAR33023.1"/>
    <property type="molecule type" value="Genomic_DNA"/>
</dbReference>
<evidence type="ECO:0000256" key="1">
    <source>
        <dbReference type="ARBA" id="ARBA00004651"/>
    </source>
</evidence>
<keyword evidence="5 13" id="KW-0812">Transmembrane</keyword>
<keyword evidence="4" id="KW-0808">Transferase</keyword>
<dbReference type="InterPro" id="IPR022924">
    <property type="entry name" value="Cardiolipin_synthase"/>
</dbReference>
<evidence type="ECO:0000256" key="3">
    <source>
        <dbReference type="ARBA" id="ARBA00022516"/>
    </source>
</evidence>
<dbReference type="NCBIfam" id="TIGR04265">
    <property type="entry name" value="bac_cardiolipin"/>
    <property type="match status" value="1"/>
</dbReference>
<evidence type="ECO:0000256" key="6">
    <source>
        <dbReference type="ARBA" id="ARBA00022737"/>
    </source>
</evidence>
<dbReference type="SUPFAM" id="SSF56024">
    <property type="entry name" value="Phospholipase D/nuclease"/>
    <property type="match status" value="2"/>
</dbReference>
<dbReference type="Pfam" id="PF13091">
    <property type="entry name" value="PLDc_2"/>
    <property type="match status" value="2"/>
</dbReference>
<sequence length="469" mass="52785">MTAYFDLFFQHLGEVISLILVLVILSGRREARANFSWLMVVVLFPFIGAVMYILLGNPRLKRMLEKKFKSYRSIDLKKYVKHDEEFDKSGLGALVEKITGVVPHMCSNLKLIIGGGEKYSLLGEDIGSAEKYVLMEYYVFRNDFAGKFFADLLMETAERGVKVYLLVDGFGSFGFTLSGTYRRLKKSKVNIAVFHPPFGFKTVSRMNFRNHRKIAIIDGRVCYTGGMNIGKEYMGGFFGNRKWFDAHLSFGGDAVYPVEEVFAEDWLFATGESIEELIKSAQVERGGDTTVQVVPSGPHMPRPLIYSTLFSTLNRARKSVVIVTPYLVPDQPVIETLKNISRQGIDVTVILPGKNNQPLAAAAGRSYYEELIENGVRIHETKGIMLHAKIVVIDDYFVITGSSNMDGRSFKINFELNIVAYSGAFAEDVEKLVRYYLNHSEEVELKAVKARPFAVRVFEGVCRTLGPVL</sequence>
<evidence type="ECO:0000313" key="15">
    <source>
        <dbReference type="EMBL" id="QAR33023.1"/>
    </source>
</evidence>
<name>A0A410JY06_9BACT</name>
<comment type="subcellular location">
    <subcellularLocation>
        <location evidence="1">Cell membrane</location>
        <topology evidence="1">Multi-pass membrane protein</topology>
    </subcellularLocation>
</comment>
<evidence type="ECO:0000256" key="9">
    <source>
        <dbReference type="ARBA" id="ARBA00023136"/>
    </source>
</evidence>
<evidence type="ECO:0000256" key="11">
    <source>
        <dbReference type="ARBA" id="ARBA00023264"/>
    </source>
</evidence>
<dbReference type="PROSITE" id="PS50035">
    <property type="entry name" value="PLD"/>
    <property type="match status" value="2"/>
</dbReference>
<dbReference type="PANTHER" id="PTHR21248">
    <property type="entry name" value="CARDIOLIPIN SYNTHASE"/>
    <property type="match status" value="1"/>
</dbReference>
<evidence type="ECO:0000313" key="16">
    <source>
        <dbReference type="Proteomes" id="UP000287502"/>
    </source>
</evidence>
<keyword evidence="7 13" id="KW-1133">Transmembrane helix</keyword>
<protein>
    <recommendedName>
        <fullName evidence="12">Cardiolipin synthase</fullName>
        <ecNumber evidence="12">2.7.8.-</ecNumber>
    </recommendedName>
</protein>
<gene>
    <name evidence="15" type="primary">cls</name>
    <name evidence="15" type="ORF">EP073_06255</name>
</gene>
<keyword evidence="9 13" id="KW-0472">Membrane</keyword>
<dbReference type="EC" id="2.7.8.-" evidence="12"/>
<dbReference type="GO" id="GO:0008808">
    <property type="term" value="F:cardiolipin synthase activity"/>
    <property type="evidence" value="ECO:0007669"/>
    <property type="project" value="UniProtKB-UniRule"/>
</dbReference>
<dbReference type="Gene3D" id="3.30.870.10">
    <property type="entry name" value="Endonuclease Chain A"/>
    <property type="match status" value="2"/>
</dbReference>
<evidence type="ECO:0000256" key="10">
    <source>
        <dbReference type="ARBA" id="ARBA00023209"/>
    </source>
</evidence>
<keyword evidence="16" id="KW-1185">Reference proteome</keyword>
<dbReference type="InterPro" id="IPR001736">
    <property type="entry name" value="PLipase_D/transphosphatidylase"/>
</dbReference>
<keyword evidence="11" id="KW-1208">Phospholipid metabolism</keyword>
<dbReference type="GO" id="GO:0032049">
    <property type="term" value="P:cardiolipin biosynthetic process"/>
    <property type="evidence" value="ECO:0007669"/>
    <property type="project" value="UniProtKB-UniRule"/>
</dbReference>
<feature type="transmembrane region" description="Helical" evidence="13">
    <location>
        <begin position="37"/>
        <end position="55"/>
    </location>
</feature>
<dbReference type="Proteomes" id="UP000287502">
    <property type="component" value="Chromosome"/>
</dbReference>
<reference evidence="15 16" key="1">
    <citation type="submission" date="2019-01" db="EMBL/GenBank/DDBJ databases">
        <title>Geovibrio thiophilus DSM 11263, complete genome.</title>
        <authorList>
            <person name="Spring S."/>
            <person name="Bunk B."/>
            <person name="Sproer C."/>
        </authorList>
    </citation>
    <scope>NUCLEOTIDE SEQUENCE [LARGE SCALE GENOMIC DNA]</scope>
    <source>
        <strain evidence="15 16">DSM 11263</strain>
    </source>
</reference>
<evidence type="ECO:0000256" key="5">
    <source>
        <dbReference type="ARBA" id="ARBA00022692"/>
    </source>
</evidence>
<dbReference type="PANTHER" id="PTHR21248:SF22">
    <property type="entry name" value="PHOSPHOLIPASE D"/>
    <property type="match status" value="1"/>
</dbReference>
<dbReference type="InterPro" id="IPR025202">
    <property type="entry name" value="PLD-like_dom"/>
</dbReference>
<evidence type="ECO:0000256" key="8">
    <source>
        <dbReference type="ARBA" id="ARBA00023098"/>
    </source>
</evidence>
<dbReference type="InterPro" id="IPR027379">
    <property type="entry name" value="CLS_N"/>
</dbReference>
<keyword evidence="2" id="KW-1003">Cell membrane</keyword>
<evidence type="ECO:0000256" key="2">
    <source>
        <dbReference type="ARBA" id="ARBA00022475"/>
    </source>
</evidence>
<dbReference type="AlphaFoldDB" id="A0A410JY06"/>
<evidence type="ECO:0000256" key="12">
    <source>
        <dbReference type="NCBIfam" id="TIGR04265"/>
    </source>
</evidence>
<dbReference type="RefSeq" id="WP_128466309.1">
    <property type="nucleotide sequence ID" value="NZ_CP035108.1"/>
</dbReference>
<dbReference type="Pfam" id="PF13396">
    <property type="entry name" value="PLDc_N"/>
    <property type="match status" value="1"/>
</dbReference>
<dbReference type="GO" id="GO:0005886">
    <property type="term" value="C:plasma membrane"/>
    <property type="evidence" value="ECO:0007669"/>
    <property type="project" value="UniProtKB-SubCell"/>
</dbReference>
<feature type="domain" description="PLD phosphodiesterase" evidence="14">
    <location>
        <begin position="382"/>
        <end position="409"/>
    </location>
</feature>
<dbReference type="CDD" id="cd09110">
    <property type="entry name" value="PLDc_CLS_1"/>
    <property type="match status" value="1"/>
</dbReference>
<evidence type="ECO:0000259" key="14">
    <source>
        <dbReference type="PROSITE" id="PS50035"/>
    </source>
</evidence>
<dbReference type="SMART" id="SM00155">
    <property type="entry name" value="PLDc"/>
    <property type="match status" value="2"/>
</dbReference>
<dbReference type="KEGG" id="gtl:EP073_06255"/>
<dbReference type="OrthoDB" id="9762009at2"/>
<organism evidence="15 16">
    <name type="scientific">Geovibrio thiophilus</name>
    <dbReference type="NCBI Taxonomy" id="139438"/>
    <lineage>
        <taxon>Bacteria</taxon>
        <taxon>Pseudomonadati</taxon>
        <taxon>Deferribacterota</taxon>
        <taxon>Deferribacteres</taxon>
        <taxon>Deferribacterales</taxon>
        <taxon>Geovibrionaceae</taxon>
        <taxon>Geovibrio</taxon>
    </lineage>
</organism>
<keyword evidence="10" id="KW-0594">Phospholipid biosynthesis</keyword>
<proteinExistence type="predicted"/>